<evidence type="ECO:0000313" key="4">
    <source>
        <dbReference type="Proteomes" id="UP001149411"/>
    </source>
</evidence>
<feature type="region of interest" description="Disordered" evidence="1">
    <location>
        <begin position="1"/>
        <end position="33"/>
    </location>
</feature>
<dbReference type="RefSeq" id="WP_266086320.1">
    <property type="nucleotide sequence ID" value="NZ_RKLV01000003.1"/>
</dbReference>
<evidence type="ECO:0000256" key="2">
    <source>
        <dbReference type="SAM" id="Phobius"/>
    </source>
</evidence>
<dbReference type="AlphaFoldDB" id="A0A9Q4C546"/>
<protein>
    <submittedName>
        <fullName evidence="3">Uncharacterized protein</fullName>
    </submittedName>
</protein>
<dbReference type="Proteomes" id="UP001149411">
    <property type="component" value="Unassembled WGS sequence"/>
</dbReference>
<accession>A0A9Q4C546</accession>
<name>A0A9Q4C546_9EURY</name>
<gene>
    <name evidence="3" type="ORF">EGH25_03795</name>
</gene>
<dbReference type="EMBL" id="RKLV01000003">
    <property type="protein sequence ID" value="MCX2818476.1"/>
    <property type="molecule type" value="Genomic_DNA"/>
</dbReference>
<reference evidence="3" key="1">
    <citation type="submission" date="2022-09" db="EMBL/GenBank/DDBJ databases">
        <title>Haloadaptaus new haloarchaeum isolated from saline soil.</title>
        <authorList>
            <person name="Duran-Viseras A."/>
            <person name="Sanchez-Porro C."/>
            <person name="Ventosa A."/>
        </authorList>
    </citation>
    <scope>NUCLEOTIDE SEQUENCE</scope>
    <source>
        <strain evidence="3">F3-133</strain>
    </source>
</reference>
<feature type="transmembrane region" description="Helical" evidence="2">
    <location>
        <begin position="40"/>
        <end position="65"/>
    </location>
</feature>
<sequence length="279" mass="29225">MNDRNGDEASQIPRPQRRLRPKRDDEGYEHPPGSVSRRRFAAVFGVASAFVVVAGVTFFGVGMVLGASLGPGMGGFVAQFDNVSYTEGDADIYPVLGAHAACDDAPQLEANLNGTTLLDGGVTFYKDLPLPDNFAPDQIARVSIVADSGGSPTEVTDLNLRLTALSADSIELGNTKIREFGPDSYEDTGDANDSFAPVGDGSLDPTADASRVPEFGIDAETFVLPKGGTAAAHQVSLGSISLQNLDLFVVIDDESDLSSPATRVVEPGNRTCTSLANAM</sequence>
<proteinExistence type="predicted"/>
<evidence type="ECO:0000313" key="3">
    <source>
        <dbReference type="EMBL" id="MCX2818476.1"/>
    </source>
</evidence>
<keyword evidence="4" id="KW-1185">Reference proteome</keyword>
<comment type="caution">
    <text evidence="3">The sequence shown here is derived from an EMBL/GenBank/DDBJ whole genome shotgun (WGS) entry which is preliminary data.</text>
</comment>
<keyword evidence="2" id="KW-0472">Membrane</keyword>
<organism evidence="3 4">
    <name type="scientific">Halorutilus salinus</name>
    <dbReference type="NCBI Taxonomy" id="2487751"/>
    <lineage>
        <taxon>Archaea</taxon>
        <taxon>Methanobacteriati</taxon>
        <taxon>Methanobacteriota</taxon>
        <taxon>Stenosarchaea group</taxon>
        <taxon>Halobacteria</taxon>
        <taxon>Halorutilales</taxon>
        <taxon>Halorutilaceae</taxon>
        <taxon>Halorutilus</taxon>
    </lineage>
</organism>
<evidence type="ECO:0000256" key="1">
    <source>
        <dbReference type="SAM" id="MobiDB-lite"/>
    </source>
</evidence>
<keyword evidence="2" id="KW-1133">Transmembrane helix</keyword>
<keyword evidence="2" id="KW-0812">Transmembrane</keyword>